<dbReference type="GO" id="GO:0005525">
    <property type="term" value="F:GTP binding"/>
    <property type="evidence" value="ECO:0007669"/>
    <property type="project" value="UniProtKB-KW"/>
</dbReference>
<dbReference type="GO" id="GO:0048500">
    <property type="term" value="C:signal recognition particle"/>
    <property type="evidence" value="ECO:0007669"/>
    <property type="project" value="InterPro"/>
</dbReference>
<dbReference type="PANTHER" id="PTHR11564">
    <property type="entry name" value="SIGNAL RECOGNITION PARTICLE 54K PROTEIN SRP54"/>
    <property type="match status" value="1"/>
</dbReference>
<dbReference type="Gene3D" id="1.20.120.140">
    <property type="entry name" value="Signal recognition particle SRP54, nucleotide-binding domain"/>
    <property type="match status" value="1"/>
</dbReference>
<feature type="non-terminal residue" evidence="5">
    <location>
        <position position="211"/>
    </location>
</feature>
<proteinExistence type="predicted"/>
<dbReference type="SUPFAM" id="SSF52540">
    <property type="entry name" value="P-loop containing nucleoside triphosphate hydrolases"/>
    <property type="match status" value="1"/>
</dbReference>
<evidence type="ECO:0000256" key="2">
    <source>
        <dbReference type="ARBA" id="ARBA00023134"/>
    </source>
</evidence>
<keyword evidence="1" id="KW-0547">Nucleotide-binding</keyword>
<dbReference type="SMART" id="SM00962">
    <property type="entry name" value="SRP54"/>
    <property type="match status" value="1"/>
</dbReference>
<evidence type="ECO:0000313" key="5">
    <source>
        <dbReference type="EMBL" id="GAG65290.1"/>
    </source>
</evidence>
<organism evidence="5">
    <name type="scientific">marine sediment metagenome</name>
    <dbReference type="NCBI Taxonomy" id="412755"/>
    <lineage>
        <taxon>unclassified sequences</taxon>
        <taxon>metagenomes</taxon>
        <taxon>ecological metagenomes</taxon>
    </lineage>
</organism>
<name>X0Z7B3_9ZZZZ</name>
<dbReference type="GO" id="GO:0003924">
    <property type="term" value="F:GTPase activity"/>
    <property type="evidence" value="ECO:0007669"/>
    <property type="project" value="InterPro"/>
</dbReference>
<evidence type="ECO:0000259" key="3">
    <source>
        <dbReference type="SMART" id="SM00962"/>
    </source>
</evidence>
<dbReference type="EMBL" id="BART01001248">
    <property type="protein sequence ID" value="GAG65290.1"/>
    <property type="molecule type" value="Genomic_DNA"/>
</dbReference>
<dbReference type="SMART" id="SM00963">
    <property type="entry name" value="SRP54_N"/>
    <property type="match status" value="1"/>
</dbReference>
<keyword evidence="2" id="KW-0342">GTP-binding</keyword>
<dbReference type="Gene3D" id="3.40.50.300">
    <property type="entry name" value="P-loop containing nucleotide triphosphate hydrolases"/>
    <property type="match status" value="1"/>
</dbReference>
<dbReference type="GO" id="GO:0006614">
    <property type="term" value="P:SRP-dependent cotranslational protein targeting to membrane"/>
    <property type="evidence" value="ECO:0007669"/>
    <property type="project" value="InterPro"/>
</dbReference>
<feature type="domain" description="Signal recognition particle SRP54 helical bundle" evidence="4">
    <location>
        <begin position="1"/>
        <end position="86"/>
    </location>
</feature>
<dbReference type="Pfam" id="PF00448">
    <property type="entry name" value="SRP54"/>
    <property type="match status" value="1"/>
</dbReference>
<gene>
    <name evidence="5" type="ORF">S01H4_04601</name>
</gene>
<evidence type="ECO:0008006" key="6">
    <source>
        <dbReference type="Google" id="ProtNLM"/>
    </source>
</evidence>
<comment type="caution">
    <text evidence="5">The sequence shown here is derived from an EMBL/GenBank/DDBJ whole genome shotgun (WGS) entry which is preliminary data.</text>
</comment>
<dbReference type="InterPro" id="IPR000897">
    <property type="entry name" value="SRP54_GTPase_dom"/>
</dbReference>
<dbReference type="InterPro" id="IPR022941">
    <property type="entry name" value="SRP54"/>
</dbReference>
<evidence type="ECO:0000259" key="4">
    <source>
        <dbReference type="SMART" id="SM00963"/>
    </source>
</evidence>
<dbReference type="Pfam" id="PF02881">
    <property type="entry name" value="SRP54_N"/>
    <property type="match status" value="1"/>
</dbReference>
<evidence type="ECO:0000256" key="1">
    <source>
        <dbReference type="ARBA" id="ARBA00022741"/>
    </source>
</evidence>
<dbReference type="InterPro" id="IPR042101">
    <property type="entry name" value="SRP54_N_sf"/>
</dbReference>
<dbReference type="InterPro" id="IPR013822">
    <property type="entry name" value="Signal_recog_particl_SRP54_hlx"/>
</dbReference>
<dbReference type="PANTHER" id="PTHR11564:SF5">
    <property type="entry name" value="SIGNAL RECOGNITION PARTICLE SUBUNIT SRP54"/>
    <property type="match status" value="1"/>
</dbReference>
<sequence>MFDLLTAKFEDLFYKIRNKGKLSPNDLDSALREIKLALLEADVNFKVVEEFIENVKAKATGEKILESLTPYQHVVKIVNEEIIRMLGSSSGGISFASRGPTIIMTVGLHGSGKTSSVIKLANFLKTKFQKKVSVVAADVYRPAAVLQLEDMAKNIDVDVYSENNSDPVSISVKGVELFKKSGSDVIIIDTAGRLHIDENMMNEIANIRNKT</sequence>
<feature type="domain" description="SRP54-type proteins GTP-binding" evidence="3">
    <location>
        <begin position="100"/>
        <end position="211"/>
    </location>
</feature>
<reference evidence="5" key="1">
    <citation type="journal article" date="2014" name="Front. Microbiol.">
        <title>High frequency of phylogenetically diverse reductive dehalogenase-homologous genes in deep subseafloor sedimentary metagenomes.</title>
        <authorList>
            <person name="Kawai M."/>
            <person name="Futagami T."/>
            <person name="Toyoda A."/>
            <person name="Takaki Y."/>
            <person name="Nishi S."/>
            <person name="Hori S."/>
            <person name="Arai W."/>
            <person name="Tsubouchi T."/>
            <person name="Morono Y."/>
            <person name="Uchiyama I."/>
            <person name="Ito T."/>
            <person name="Fujiyama A."/>
            <person name="Inagaki F."/>
            <person name="Takami H."/>
        </authorList>
    </citation>
    <scope>NUCLEOTIDE SEQUENCE</scope>
    <source>
        <strain evidence="5">Expedition CK06-06</strain>
    </source>
</reference>
<protein>
    <recommendedName>
        <fullName evidence="6">SRP54-type proteins GTP-binding domain-containing protein</fullName>
    </recommendedName>
</protein>
<accession>X0Z7B3</accession>
<dbReference type="InterPro" id="IPR027417">
    <property type="entry name" value="P-loop_NTPase"/>
</dbReference>
<dbReference type="AlphaFoldDB" id="X0Z7B3"/>